<protein>
    <recommendedName>
        <fullName evidence="3">DUF493 domain-containing protein</fullName>
    </recommendedName>
</protein>
<dbReference type="AlphaFoldDB" id="K2PPA2"/>
<evidence type="ECO:0000313" key="1">
    <source>
        <dbReference type="EMBL" id="EKF54325.1"/>
    </source>
</evidence>
<accession>K2PPA2</accession>
<sequence>MKNPEEEKAFYERLKEQLDDTTEFPSLYLYKFIVPSSEDKIKQVISFFDNSGAVVNTKTSSKGNYTSVSIAVTMESSQAVIDKYKAVSAVEGVISL</sequence>
<keyword evidence="2" id="KW-1185">Reference proteome</keyword>
<dbReference type="InterPro" id="IPR007454">
    <property type="entry name" value="UPF0250_YbeD-like"/>
</dbReference>
<evidence type="ECO:0000313" key="2">
    <source>
        <dbReference type="Proteomes" id="UP000007364"/>
    </source>
</evidence>
<dbReference type="Gene3D" id="3.30.70.260">
    <property type="match status" value="1"/>
</dbReference>
<name>K2PPA2_9FLAO</name>
<comment type="caution">
    <text evidence="1">The sequence shown here is derived from an EMBL/GenBank/DDBJ whole genome shotgun (WGS) entry which is preliminary data.</text>
</comment>
<dbReference type="SUPFAM" id="SSF117991">
    <property type="entry name" value="YbeD/HP0495-like"/>
    <property type="match status" value="1"/>
</dbReference>
<dbReference type="Proteomes" id="UP000007364">
    <property type="component" value="Unassembled WGS sequence"/>
</dbReference>
<dbReference type="STRING" id="555500.I215_12953"/>
<gene>
    <name evidence="1" type="ORF">I215_12953</name>
</gene>
<evidence type="ECO:0008006" key="3">
    <source>
        <dbReference type="Google" id="ProtNLM"/>
    </source>
</evidence>
<dbReference type="RefSeq" id="WP_008992429.1">
    <property type="nucleotide sequence ID" value="NZ_AMSG01000024.1"/>
</dbReference>
<reference evidence="1 2" key="1">
    <citation type="journal article" date="2012" name="J. Bacteriol.">
        <title>Genome Sequence of Galbibacter marinum Type Strain ck-I2-15.</title>
        <authorList>
            <person name="Lai Q."/>
            <person name="Li C."/>
            <person name="Shao Z."/>
        </authorList>
    </citation>
    <scope>NUCLEOTIDE SEQUENCE [LARGE SCALE GENOMIC DNA]</scope>
    <source>
        <strain evidence="2">ck-I2-15</strain>
    </source>
</reference>
<organism evidence="1 2">
    <name type="scientific">Galbibacter marinus</name>
    <dbReference type="NCBI Taxonomy" id="555500"/>
    <lineage>
        <taxon>Bacteria</taxon>
        <taxon>Pseudomonadati</taxon>
        <taxon>Bacteroidota</taxon>
        <taxon>Flavobacteriia</taxon>
        <taxon>Flavobacteriales</taxon>
        <taxon>Flavobacteriaceae</taxon>
        <taxon>Galbibacter</taxon>
    </lineage>
</organism>
<proteinExistence type="predicted"/>
<dbReference type="eggNOG" id="COG2921">
    <property type="taxonomic scope" value="Bacteria"/>
</dbReference>
<dbReference type="InterPro" id="IPR027471">
    <property type="entry name" value="YbeD-like_sf"/>
</dbReference>
<dbReference type="Pfam" id="PF04359">
    <property type="entry name" value="DUF493"/>
    <property type="match status" value="1"/>
</dbReference>
<dbReference type="OrthoDB" id="5616097at2"/>
<dbReference type="EMBL" id="AMSG01000024">
    <property type="protein sequence ID" value="EKF54325.1"/>
    <property type="molecule type" value="Genomic_DNA"/>
</dbReference>